<name>A0A2A9HCL1_TEPT2</name>
<dbReference type="Pfam" id="PF14378">
    <property type="entry name" value="PAP2_3"/>
    <property type="match status" value="1"/>
</dbReference>
<dbReference type="PANTHER" id="PTHR31310">
    <property type="match status" value="1"/>
</dbReference>
<feature type="domain" description="Inositolphosphotransferase Aur1/Ipt1" evidence="6">
    <location>
        <begin position="82"/>
        <end position="261"/>
    </location>
</feature>
<keyword evidence="2 5" id="KW-0812">Transmembrane</keyword>
<feature type="transmembrane region" description="Helical" evidence="5">
    <location>
        <begin position="144"/>
        <end position="162"/>
    </location>
</feature>
<dbReference type="InterPro" id="IPR026841">
    <property type="entry name" value="Aur1/Ipt1"/>
</dbReference>
<feature type="transmembrane region" description="Helical" evidence="5">
    <location>
        <begin position="113"/>
        <end position="132"/>
    </location>
</feature>
<evidence type="ECO:0000256" key="4">
    <source>
        <dbReference type="ARBA" id="ARBA00023136"/>
    </source>
</evidence>
<reference evidence="7 8" key="1">
    <citation type="submission" date="2017-09" db="EMBL/GenBank/DDBJ databases">
        <title>Sequencing the genomes of two abundant thermophiles in Great Basin hot springs: Thermocrinis jamiesonii and novel Chloroflexi Thermoflexus hugenholtzii.</title>
        <authorList>
            <person name="Hedlund B."/>
        </authorList>
    </citation>
    <scope>NUCLEOTIDE SEQUENCE [LARGE SCALE GENOMIC DNA]</scope>
    <source>
        <strain evidence="7 8">G233</strain>
    </source>
</reference>
<gene>
    <name evidence="7" type="ORF">A9A59_0104</name>
</gene>
<keyword evidence="3 5" id="KW-1133">Transmembrane helix</keyword>
<evidence type="ECO:0000256" key="5">
    <source>
        <dbReference type="SAM" id="Phobius"/>
    </source>
</evidence>
<dbReference type="RefSeq" id="WP_098504758.1">
    <property type="nucleotide sequence ID" value="NZ_PDJQ01000001.1"/>
</dbReference>
<comment type="caution">
    <text evidence="7">The sequence shown here is derived from an EMBL/GenBank/DDBJ whole genome shotgun (WGS) entry which is preliminary data.</text>
</comment>
<evidence type="ECO:0000256" key="1">
    <source>
        <dbReference type="ARBA" id="ARBA00004141"/>
    </source>
</evidence>
<evidence type="ECO:0000313" key="7">
    <source>
        <dbReference type="EMBL" id="PFG72911.1"/>
    </source>
</evidence>
<proteinExistence type="predicted"/>
<evidence type="ECO:0000256" key="2">
    <source>
        <dbReference type="ARBA" id="ARBA00022692"/>
    </source>
</evidence>
<keyword evidence="4 5" id="KW-0472">Membrane</keyword>
<evidence type="ECO:0000256" key="3">
    <source>
        <dbReference type="ARBA" id="ARBA00022989"/>
    </source>
</evidence>
<dbReference type="GO" id="GO:0016020">
    <property type="term" value="C:membrane"/>
    <property type="evidence" value="ECO:0007669"/>
    <property type="project" value="UniProtKB-SubCell"/>
</dbReference>
<dbReference type="Proteomes" id="UP000223071">
    <property type="component" value="Unassembled WGS sequence"/>
</dbReference>
<dbReference type="CDD" id="cd03386">
    <property type="entry name" value="PAP2_Aur1_like"/>
    <property type="match status" value="1"/>
</dbReference>
<evidence type="ECO:0000259" key="6">
    <source>
        <dbReference type="Pfam" id="PF14378"/>
    </source>
</evidence>
<dbReference type="InterPro" id="IPR052185">
    <property type="entry name" value="IPC_Synthase-Related"/>
</dbReference>
<feature type="transmembrane region" description="Helical" evidence="5">
    <location>
        <begin position="46"/>
        <end position="64"/>
    </location>
</feature>
<feature type="transmembrane region" description="Helical" evidence="5">
    <location>
        <begin position="6"/>
        <end position="25"/>
    </location>
</feature>
<dbReference type="AlphaFoldDB" id="A0A2A9HCL1"/>
<protein>
    <submittedName>
        <fullName evidence="7">PAP2 superfamily protein</fullName>
    </submittedName>
</protein>
<organism evidence="7 8">
    <name type="scientific">Tepidiforma thermophila (strain KCTC 52669 / CGMCC 1.13589 / G233)</name>
    <dbReference type="NCBI Taxonomy" id="2761530"/>
    <lineage>
        <taxon>Bacteria</taxon>
        <taxon>Bacillati</taxon>
        <taxon>Chloroflexota</taxon>
        <taxon>Tepidiformia</taxon>
        <taxon>Tepidiformales</taxon>
        <taxon>Tepidiformaceae</taxon>
        <taxon>Tepidiforma</taxon>
    </lineage>
</organism>
<comment type="subcellular location">
    <subcellularLocation>
        <location evidence="1">Membrane</location>
        <topology evidence="1">Multi-pass membrane protein</topology>
    </subcellularLocation>
</comment>
<evidence type="ECO:0000313" key="8">
    <source>
        <dbReference type="Proteomes" id="UP000223071"/>
    </source>
</evidence>
<sequence>MPPACYLEISIIVAATACGHSRIPMAPRFDRTAHRLARAWALIRQYGIYEAVVVVVAFLIYFTVRGLVVDRAGEAMVRAFNLIELEQQLRIYWELRMQSWILDSYWAIRALNWVYFWGHMPLVALLAVWLFVFHRRAYYSTRNAFLASGAIGVVIYWLFPVAPPRLVPFSGFIDTMAAFDRFGYNAQETEAFVNPFAAVPSLHFGWSLLLGAVVAWVGRHPLAVAFGVAWPVAMFFAVVMTGNHFILDAVFGGIVAFAGFGIALLIERFWHPAARALAARLPAREPVK</sequence>
<feature type="transmembrane region" description="Helical" evidence="5">
    <location>
        <begin position="222"/>
        <end position="239"/>
    </location>
</feature>
<feature type="transmembrane region" description="Helical" evidence="5">
    <location>
        <begin position="245"/>
        <end position="266"/>
    </location>
</feature>
<dbReference type="EMBL" id="PDJQ01000001">
    <property type="protein sequence ID" value="PFG72911.1"/>
    <property type="molecule type" value="Genomic_DNA"/>
</dbReference>
<keyword evidence="8" id="KW-1185">Reference proteome</keyword>
<dbReference type="PANTHER" id="PTHR31310:SF7">
    <property type="entry name" value="PA-PHOSPHATASE RELATED-FAMILY PROTEIN DDB_G0268928"/>
    <property type="match status" value="1"/>
</dbReference>
<accession>A0A2A9HCL1</accession>
<feature type="transmembrane region" description="Helical" evidence="5">
    <location>
        <begin position="196"/>
        <end position="217"/>
    </location>
</feature>